<dbReference type="Pfam" id="PF00196">
    <property type="entry name" value="GerE"/>
    <property type="match status" value="1"/>
</dbReference>
<sequence length="922" mass="97747">MSDHELFGRNNELVALGALVDGLPMEGGALVVRGAPGIGKSALLSWAAHRAERSGVTVLTGSGVEAETRLPFAGLYQLTRTMLDRVPGLPPVQAEALLGAFGMTEAPPAGHAPQLFMIALATLDLLGEAAAQAPVLLVVDDAQWLDPPTLDVLAFIARRLGREPLGMLLAIRDGHPTCLDTLVLRELRLHPLTTVEAGALLDTVEPGLEPPLRHRVLDAAAGNPLALIELPAALREHEASAEALTSSAVPLTSRLERAFASRLLDLPSDTRSVLLVAASDDDGALGEVLAAASVLAGVGISPESLSPAAEIGLVTADEHRIRFCHPLVRSAVLQAASLAERLAAHGALAAVLDGQSDRRTWHRAAATGRRDESVAVELDRTAARAEARGAPAVALAALERSIALGENPSRMGKRLVKAAELALELGRTNQAAALVQSAAPLAADVPERARTVLVGEGFDIDVSTSVPRLRLLITTAEEAASAGDPELALRLLRAAARRCWWFDPGVALRECVVTAAERLPVPELHPDLLYVLAFATPLERGATVIERFERLESEGGYDALAAATLGAAATAMGGYDHAVGFLRHAAAGLRAQGRLGLLAQTLVSLSFASAHIVDRESGLPSVAEAIRLAEETAQARWLTGALIAKAHFSAVLGDLETAQTAIEEAERQTLALANPSNLAFIQITRGLIGLAAGRHAEAFACVWRVFDPADPAHHPYLQTVAIPVLAEAAVSDEDRAAARGVLRRLDAAAAATTARMIRANLGFAHALLADDEDAEASFRSALALDHSVDPFTRARLLLAHGAWLRRRRRVMESRVPLRIARECFASLGTRPWYERACQELRSAGEAGVPDKGGPQSGHADWELLTPQELQIAQLAATGLSNREIGQQLYLSHRTVAAHLYRIYPKLGITSRGQLREKLQPDG</sequence>
<evidence type="ECO:0000313" key="5">
    <source>
        <dbReference type="Proteomes" id="UP001061298"/>
    </source>
</evidence>
<dbReference type="CDD" id="cd06170">
    <property type="entry name" value="LuxR_C_like"/>
    <property type="match status" value="1"/>
</dbReference>
<dbReference type="InterPro" id="IPR041664">
    <property type="entry name" value="AAA_16"/>
</dbReference>
<gene>
    <name evidence="4" type="ORF">N8I84_29380</name>
</gene>
<keyword evidence="1" id="KW-0547">Nucleotide-binding</keyword>
<dbReference type="SUPFAM" id="SSF48452">
    <property type="entry name" value="TPR-like"/>
    <property type="match status" value="1"/>
</dbReference>
<protein>
    <submittedName>
        <fullName evidence="4">AAA family ATPase</fullName>
    </submittedName>
</protein>
<proteinExistence type="predicted"/>
<dbReference type="SMART" id="SM00421">
    <property type="entry name" value="HTH_LUXR"/>
    <property type="match status" value="1"/>
</dbReference>
<evidence type="ECO:0000256" key="1">
    <source>
        <dbReference type="ARBA" id="ARBA00022741"/>
    </source>
</evidence>
<evidence type="ECO:0000313" key="4">
    <source>
        <dbReference type="EMBL" id="UXY22349.1"/>
    </source>
</evidence>
<dbReference type="PANTHER" id="PTHR16305:SF35">
    <property type="entry name" value="TRANSCRIPTIONAL ACTIVATOR DOMAIN"/>
    <property type="match status" value="1"/>
</dbReference>
<dbReference type="PROSITE" id="PS50043">
    <property type="entry name" value="HTH_LUXR_2"/>
    <property type="match status" value="1"/>
</dbReference>
<organism evidence="4 5">
    <name type="scientific">Streptomyces cynarae</name>
    <dbReference type="NCBI Taxonomy" id="2981134"/>
    <lineage>
        <taxon>Bacteria</taxon>
        <taxon>Bacillati</taxon>
        <taxon>Actinomycetota</taxon>
        <taxon>Actinomycetes</taxon>
        <taxon>Kitasatosporales</taxon>
        <taxon>Streptomycetaceae</taxon>
        <taxon>Streptomyces</taxon>
    </lineage>
</organism>
<reference evidence="4" key="1">
    <citation type="submission" date="2022-10" db="EMBL/GenBank/DDBJ databases">
        <authorList>
            <person name="Mo P."/>
        </authorList>
    </citation>
    <scope>NUCLEOTIDE SEQUENCE</scope>
    <source>
        <strain evidence="4">HUAS 13-4</strain>
    </source>
</reference>
<keyword evidence="2" id="KW-0067">ATP-binding</keyword>
<dbReference type="Pfam" id="PF13191">
    <property type="entry name" value="AAA_16"/>
    <property type="match status" value="1"/>
</dbReference>
<dbReference type="PANTHER" id="PTHR16305">
    <property type="entry name" value="TESTICULAR SOLUBLE ADENYLYL CYCLASE"/>
    <property type="match status" value="1"/>
</dbReference>
<keyword evidence="5" id="KW-1185">Reference proteome</keyword>
<accession>A0ABY6E6Z9</accession>
<dbReference type="EMBL" id="CP106793">
    <property type="protein sequence ID" value="UXY22349.1"/>
    <property type="molecule type" value="Genomic_DNA"/>
</dbReference>
<dbReference type="SUPFAM" id="SSF46894">
    <property type="entry name" value="C-terminal effector domain of the bipartite response regulators"/>
    <property type="match status" value="1"/>
</dbReference>
<dbReference type="PRINTS" id="PR00038">
    <property type="entry name" value="HTHLUXR"/>
</dbReference>
<dbReference type="InterPro" id="IPR000792">
    <property type="entry name" value="Tscrpt_reg_LuxR_C"/>
</dbReference>
<evidence type="ECO:0000256" key="2">
    <source>
        <dbReference type="ARBA" id="ARBA00022840"/>
    </source>
</evidence>
<dbReference type="Proteomes" id="UP001061298">
    <property type="component" value="Chromosome"/>
</dbReference>
<dbReference type="Gene3D" id="1.10.10.10">
    <property type="entry name" value="Winged helix-like DNA-binding domain superfamily/Winged helix DNA-binding domain"/>
    <property type="match status" value="1"/>
</dbReference>
<dbReference type="InterPro" id="IPR016032">
    <property type="entry name" value="Sig_transdc_resp-reg_C-effctor"/>
</dbReference>
<dbReference type="InterPro" id="IPR027417">
    <property type="entry name" value="P-loop_NTPase"/>
</dbReference>
<dbReference type="RefSeq" id="WP_263232437.1">
    <property type="nucleotide sequence ID" value="NZ_CP106793.1"/>
</dbReference>
<dbReference type="SUPFAM" id="SSF52540">
    <property type="entry name" value="P-loop containing nucleoside triphosphate hydrolases"/>
    <property type="match status" value="1"/>
</dbReference>
<dbReference type="InterPro" id="IPR036388">
    <property type="entry name" value="WH-like_DNA-bd_sf"/>
</dbReference>
<dbReference type="InterPro" id="IPR011990">
    <property type="entry name" value="TPR-like_helical_dom_sf"/>
</dbReference>
<feature type="domain" description="HTH luxR-type" evidence="3">
    <location>
        <begin position="857"/>
        <end position="922"/>
    </location>
</feature>
<dbReference type="PROSITE" id="PS00622">
    <property type="entry name" value="HTH_LUXR_1"/>
    <property type="match status" value="1"/>
</dbReference>
<dbReference type="Gene3D" id="1.25.40.10">
    <property type="entry name" value="Tetratricopeptide repeat domain"/>
    <property type="match status" value="1"/>
</dbReference>
<evidence type="ECO:0000259" key="3">
    <source>
        <dbReference type="PROSITE" id="PS50043"/>
    </source>
</evidence>
<name>A0ABY6E6Z9_9ACTN</name>